<dbReference type="AlphaFoldDB" id="A0AAU2GTD9"/>
<evidence type="ECO:0000313" key="1">
    <source>
        <dbReference type="EMBL" id="WTU39066.1"/>
    </source>
</evidence>
<proteinExistence type="predicted"/>
<organism evidence="1">
    <name type="scientific">Streptomyces sp. NBC_00060</name>
    <dbReference type="NCBI Taxonomy" id="2975636"/>
    <lineage>
        <taxon>Bacteria</taxon>
        <taxon>Bacillati</taxon>
        <taxon>Actinomycetota</taxon>
        <taxon>Actinomycetes</taxon>
        <taxon>Kitasatosporales</taxon>
        <taxon>Streptomycetaceae</taxon>
        <taxon>Streptomyces</taxon>
    </lineage>
</organism>
<gene>
    <name evidence="1" type="ORF">OHV25_05475</name>
</gene>
<dbReference type="NCBIfam" id="NF038157">
    <property type="entry name" value="lanti_ALQxL"/>
    <property type="match status" value="1"/>
</dbReference>
<reference evidence="1" key="1">
    <citation type="submission" date="2022-10" db="EMBL/GenBank/DDBJ databases">
        <title>The complete genomes of actinobacterial strains from the NBC collection.</title>
        <authorList>
            <person name="Joergensen T.S."/>
            <person name="Alvarez Arevalo M."/>
            <person name="Sterndorff E.B."/>
            <person name="Faurdal D."/>
            <person name="Vuksanovic O."/>
            <person name="Mourched A.-S."/>
            <person name="Charusanti P."/>
            <person name="Shaw S."/>
            <person name="Blin K."/>
            <person name="Weber T."/>
        </authorList>
    </citation>
    <scope>NUCLEOTIDE SEQUENCE</scope>
    <source>
        <strain evidence="1">NBC_00060</strain>
    </source>
</reference>
<name>A0AAU2GTD9_9ACTN</name>
<dbReference type="EMBL" id="CP108253">
    <property type="protein sequence ID" value="WTU39066.1"/>
    <property type="molecule type" value="Genomic_DNA"/>
</dbReference>
<protein>
    <submittedName>
        <fullName evidence="1">ALQxL family class IV lanthipeptide</fullName>
    </submittedName>
</protein>
<accession>A0AAU2GTD9</accession>
<sequence>MMEHDIDALQVLPEDLRTESLGGEEHAAALITACRIHTSGC</sequence>